<evidence type="ECO:0000313" key="2">
    <source>
        <dbReference type="EMBL" id="EGO23321.1"/>
    </source>
</evidence>
<dbReference type="RefSeq" id="XP_007320561.1">
    <property type="nucleotide sequence ID" value="XM_007320499.1"/>
</dbReference>
<proteinExistence type="predicted"/>
<protein>
    <submittedName>
        <fullName evidence="2">Uncharacterized protein</fullName>
    </submittedName>
</protein>
<dbReference type="AlphaFoldDB" id="F8P2E3"/>
<sequence>MADPGVEMAISNMFVEHLETLMKLFSAHKLFTPKFLARETKQGLTLPNLSGMGGGHHSVPTSLPLPDI</sequence>
<dbReference type="HOGENOM" id="CLU_2795552_0_0_1"/>
<name>F8P2E3_SERL9</name>
<dbReference type="Proteomes" id="UP000008064">
    <property type="component" value="Unassembled WGS sequence"/>
</dbReference>
<organism>
    <name type="scientific">Serpula lacrymans var. lacrymans (strain S7.9)</name>
    <name type="common">Dry rot fungus</name>
    <dbReference type="NCBI Taxonomy" id="578457"/>
    <lineage>
        <taxon>Eukaryota</taxon>
        <taxon>Fungi</taxon>
        <taxon>Dikarya</taxon>
        <taxon>Basidiomycota</taxon>
        <taxon>Agaricomycotina</taxon>
        <taxon>Agaricomycetes</taxon>
        <taxon>Agaricomycetidae</taxon>
        <taxon>Boletales</taxon>
        <taxon>Coniophorineae</taxon>
        <taxon>Serpulaceae</taxon>
        <taxon>Serpula</taxon>
    </lineage>
</organism>
<dbReference type="KEGG" id="sla:SERLADRAFT_440051"/>
<dbReference type="GeneID" id="18815306"/>
<gene>
    <name evidence="2" type="ORF">SERLADRAFT_440051</name>
</gene>
<dbReference type="EMBL" id="GL945436">
    <property type="protein sequence ID" value="EGO23321.1"/>
    <property type="molecule type" value="Genomic_DNA"/>
</dbReference>
<reference evidence="2" key="1">
    <citation type="submission" date="2011-04" db="EMBL/GenBank/DDBJ databases">
        <title>Evolution of plant cell wall degrading machinery underlies the functional diversity of forest fungi.</title>
        <authorList>
            <consortium name="US DOE Joint Genome Institute (JGI-PGF)"/>
            <person name="Eastwood D.C."/>
            <person name="Floudas D."/>
            <person name="Binder M."/>
            <person name="Majcherczyk A."/>
            <person name="Schneider P."/>
            <person name="Aerts A."/>
            <person name="Asiegbu F.O."/>
            <person name="Baker S.E."/>
            <person name="Barry K."/>
            <person name="Bendiksby M."/>
            <person name="Blumentritt M."/>
            <person name="Coutinho P.M."/>
            <person name="Cullen D."/>
            <person name="Cullen D."/>
            <person name="Gathman A."/>
            <person name="Goodell B."/>
            <person name="Henrissat B."/>
            <person name="Ihrmark K."/>
            <person name="Kauserud H."/>
            <person name="Kohler A."/>
            <person name="LaButti K."/>
            <person name="Lapidus A."/>
            <person name="Lavin J.L."/>
            <person name="Lee Y.-H."/>
            <person name="Lindquist E."/>
            <person name="Lilly W."/>
            <person name="Lucas S."/>
            <person name="Morin E."/>
            <person name="Murat C."/>
            <person name="Oguiza J.A."/>
            <person name="Park J."/>
            <person name="Pisabarro A.G."/>
            <person name="Riley R."/>
            <person name="Rosling A."/>
            <person name="Salamov A."/>
            <person name="Schmidt O."/>
            <person name="Schmutz J."/>
            <person name="Skrede I."/>
            <person name="Stenlid J."/>
            <person name="Wiebenga A."/>
            <person name="Xie X."/>
            <person name="Kues U."/>
            <person name="Hibbett D.S."/>
            <person name="Hoffmeister D."/>
            <person name="Hogberg N."/>
            <person name="Martin F."/>
            <person name="Grigoriev I.V."/>
            <person name="Watkinson S.C."/>
        </authorList>
    </citation>
    <scope>NUCLEOTIDE SEQUENCE</scope>
    <source>
        <strain evidence="2">S7.9</strain>
    </source>
</reference>
<feature type="region of interest" description="Disordered" evidence="1">
    <location>
        <begin position="46"/>
        <end position="68"/>
    </location>
</feature>
<accession>F8P2E3</accession>
<evidence type="ECO:0000256" key="1">
    <source>
        <dbReference type="SAM" id="MobiDB-lite"/>
    </source>
</evidence>